<gene>
    <name evidence="2" type="ORF">AVDCRST_MAG08-2941</name>
</gene>
<organism evidence="2">
    <name type="scientific">uncultured Acetobacteraceae bacterium</name>
    <dbReference type="NCBI Taxonomy" id="169975"/>
    <lineage>
        <taxon>Bacteria</taxon>
        <taxon>Pseudomonadati</taxon>
        <taxon>Pseudomonadota</taxon>
        <taxon>Alphaproteobacteria</taxon>
        <taxon>Acetobacterales</taxon>
        <taxon>Acetobacteraceae</taxon>
        <taxon>environmental samples</taxon>
    </lineage>
</organism>
<feature type="region of interest" description="Disordered" evidence="1">
    <location>
        <begin position="200"/>
        <end position="259"/>
    </location>
</feature>
<sequence>MPWRRLEDIGWYGCGGRAVEAASGTAVWHHTGLPAVLVRWVLVRDPAGGFSPQALLCTDFGTDPAEVLAWFVRRWSVEVTFAGGAAGRIHRRHLSSEIQRQWTDKAVARTTPAVLGLLSPVALWARELQAQGRLPHRRGLWLRKEEPTLYEAHRVTRNLLGLAGGMLDEIGTGLAAPVRRFAAPPCIRSARGGCLTNVPRSWANARPGGRDPSLRRRSGPGGCRSTPIPLRRGQRCSRRRGEPVQAFSAAPSGTAPVVT</sequence>
<accession>A0A6J4J4A1</accession>
<evidence type="ECO:0000313" key="2">
    <source>
        <dbReference type="EMBL" id="CAA9266734.1"/>
    </source>
</evidence>
<evidence type="ECO:0000256" key="1">
    <source>
        <dbReference type="SAM" id="MobiDB-lite"/>
    </source>
</evidence>
<dbReference type="AlphaFoldDB" id="A0A6J4J4A1"/>
<dbReference type="EMBL" id="CADCTG010000219">
    <property type="protein sequence ID" value="CAA9266734.1"/>
    <property type="molecule type" value="Genomic_DNA"/>
</dbReference>
<reference evidence="2" key="1">
    <citation type="submission" date="2020-02" db="EMBL/GenBank/DDBJ databases">
        <authorList>
            <person name="Meier V. D."/>
        </authorList>
    </citation>
    <scope>NUCLEOTIDE SEQUENCE</scope>
    <source>
        <strain evidence="2">AVDCRST_MAG08</strain>
    </source>
</reference>
<protein>
    <submittedName>
        <fullName evidence="2">Uncharacterized protein</fullName>
    </submittedName>
</protein>
<proteinExistence type="predicted"/>
<name>A0A6J4J4A1_9PROT</name>